<keyword evidence="3" id="KW-0997">Cell inner membrane</keyword>
<keyword evidence="4 7" id="KW-0812">Transmembrane</keyword>
<feature type="transmembrane region" description="Helical" evidence="7">
    <location>
        <begin position="63"/>
        <end position="82"/>
    </location>
</feature>
<proteinExistence type="predicted"/>
<feature type="transmembrane region" description="Helical" evidence="7">
    <location>
        <begin position="253"/>
        <end position="270"/>
    </location>
</feature>
<feature type="transmembrane region" description="Helical" evidence="7">
    <location>
        <begin position="229"/>
        <end position="247"/>
    </location>
</feature>
<name>A0A285UPR6_9STAP</name>
<dbReference type="PANTHER" id="PTHR33362">
    <property type="entry name" value="SIALIC ACID TRAP TRANSPORTER PERMEASE PROTEIN SIAT-RELATED"/>
    <property type="match status" value="1"/>
</dbReference>
<evidence type="ECO:0000256" key="5">
    <source>
        <dbReference type="ARBA" id="ARBA00022989"/>
    </source>
</evidence>
<feature type="transmembrane region" description="Helical" evidence="7">
    <location>
        <begin position="146"/>
        <end position="169"/>
    </location>
</feature>
<protein>
    <submittedName>
        <fullName evidence="9">Tripartite ATP-independent transporter DctM subunit</fullName>
    </submittedName>
</protein>
<keyword evidence="10" id="KW-1185">Reference proteome</keyword>
<keyword evidence="5 7" id="KW-1133">Transmembrane helix</keyword>
<feature type="transmembrane region" description="Helical" evidence="7">
    <location>
        <begin position="5"/>
        <end position="23"/>
    </location>
</feature>
<dbReference type="Pfam" id="PF06808">
    <property type="entry name" value="DctM"/>
    <property type="match status" value="1"/>
</dbReference>
<comment type="subcellular location">
    <subcellularLocation>
        <location evidence="1">Cell inner membrane</location>
        <topology evidence="1">Multi-pass membrane protein</topology>
    </subcellularLocation>
</comment>
<dbReference type="InterPro" id="IPR004681">
    <property type="entry name" value="TRAP_DctM"/>
</dbReference>
<keyword evidence="2" id="KW-1003">Cell membrane</keyword>
<dbReference type="Proteomes" id="UP000219412">
    <property type="component" value="Unassembled WGS sequence"/>
</dbReference>
<dbReference type="GO" id="GO:0022857">
    <property type="term" value="F:transmembrane transporter activity"/>
    <property type="evidence" value="ECO:0007669"/>
    <property type="project" value="TreeGrafter"/>
</dbReference>
<evidence type="ECO:0000256" key="4">
    <source>
        <dbReference type="ARBA" id="ARBA00022692"/>
    </source>
</evidence>
<evidence type="ECO:0000256" key="1">
    <source>
        <dbReference type="ARBA" id="ARBA00004429"/>
    </source>
</evidence>
<evidence type="ECO:0000256" key="3">
    <source>
        <dbReference type="ARBA" id="ARBA00022519"/>
    </source>
</evidence>
<evidence type="ECO:0000259" key="8">
    <source>
        <dbReference type="Pfam" id="PF06808"/>
    </source>
</evidence>
<feature type="transmembrane region" description="Helical" evidence="7">
    <location>
        <begin position="291"/>
        <end position="313"/>
    </location>
</feature>
<evidence type="ECO:0000256" key="6">
    <source>
        <dbReference type="ARBA" id="ARBA00023136"/>
    </source>
</evidence>
<feature type="transmembrane region" description="Helical" evidence="7">
    <location>
        <begin position="175"/>
        <end position="198"/>
    </location>
</feature>
<feature type="transmembrane region" description="Helical" evidence="7">
    <location>
        <begin position="413"/>
        <end position="434"/>
    </location>
</feature>
<feature type="transmembrane region" description="Helical" evidence="7">
    <location>
        <begin position="102"/>
        <end position="125"/>
    </location>
</feature>
<dbReference type="InterPro" id="IPR010656">
    <property type="entry name" value="DctM"/>
</dbReference>
<evidence type="ECO:0000313" key="10">
    <source>
        <dbReference type="Proteomes" id="UP000219412"/>
    </source>
</evidence>
<feature type="transmembrane region" description="Helical" evidence="7">
    <location>
        <begin position="325"/>
        <end position="354"/>
    </location>
</feature>
<dbReference type="PANTHER" id="PTHR33362:SF5">
    <property type="entry name" value="C4-DICARBOXYLATE TRAP TRANSPORTER LARGE PERMEASE PROTEIN DCTM"/>
    <property type="match status" value="1"/>
</dbReference>
<dbReference type="EMBL" id="OBQF01000005">
    <property type="protein sequence ID" value="SOC43743.1"/>
    <property type="molecule type" value="Genomic_DNA"/>
</dbReference>
<dbReference type="PIRSF" id="PIRSF006066">
    <property type="entry name" value="HI0050"/>
    <property type="match status" value="1"/>
</dbReference>
<accession>A0A285UPR6</accession>
<dbReference type="GO" id="GO:0005886">
    <property type="term" value="C:plasma membrane"/>
    <property type="evidence" value="ECO:0007669"/>
    <property type="project" value="UniProtKB-SubCell"/>
</dbReference>
<dbReference type="NCBIfam" id="TIGR00786">
    <property type="entry name" value="dctM"/>
    <property type="match status" value="1"/>
</dbReference>
<sequence length="439" mass="46346">MLDIISIGIICIALLLIFIGIGVPIGPSFIISGLISTFLILDGQRAMALLIGSAHSSIAAPSWVAIPLFILLGGLAVQSGMARKAFRSADALSSGMPGSVGIATNLGAAGFGAISGASIAATSIFGKMALPEMRALGYDKKFATGIIASAGTFSAMIPPSMMFIIYALFTNTSVAGLFFAGIIPGILSAVIFSIYIYLRAKRDPAMVKRQKELPKMAPVERAKAIGESWPIMLVAVTMLGGIYTGIFTPTESAAIGCIMILIIGFAQGHFRRLSSLSNALKDSANTTSMVFLINIGALFYAKVLALSQVPTITTNYLVNLEVPPIIIIIIICLIFFLLGMIMVPIGIYAMILPIVAPIVSGLGYDLIWFGVITMKLVEIGAVTPPVGLNVFALKGVTPKDVSVTDIFRGVGPFVIIDIIILVLLIAFPFLSLWLPNLLF</sequence>
<keyword evidence="6 7" id="KW-0472">Membrane</keyword>
<dbReference type="RefSeq" id="WP_097041825.1">
    <property type="nucleotide sequence ID" value="NZ_OBQF01000005.1"/>
</dbReference>
<evidence type="ECO:0000313" key="9">
    <source>
        <dbReference type="EMBL" id="SOC43743.1"/>
    </source>
</evidence>
<dbReference type="OrthoDB" id="9785600at2"/>
<dbReference type="AlphaFoldDB" id="A0A285UPR6"/>
<reference evidence="10" key="1">
    <citation type="submission" date="2017-08" db="EMBL/GenBank/DDBJ databases">
        <authorList>
            <person name="Varghese N."/>
            <person name="Submissions S."/>
        </authorList>
    </citation>
    <scope>NUCLEOTIDE SEQUENCE [LARGE SCALE GENOMIC DNA]</scope>
    <source>
        <strain evidence="10">DSM 23173</strain>
    </source>
</reference>
<gene>
    <name evidence="9" type="ORF">SAMN05878391_2093</name>
</gene>
<feature type="domain" description="TRAP C4-dicarboxylate transport system permease DctM subunit" evidence="8">
    <location>
        <begin position="13"/>
        <end position="428"/>
    </location>
</feature>
<organism evidence="9 10">
    <name type="scientific">Salinicoccus kekensis</name>
    <dbReference type="NCBI Taxonomy" id="714307"/>
    <lineage>
        <taxon>Bacteria</taxon>
        <taxon>Bacillati</taxon>
        <taxon>Bacillota</taxon>
        <taxon>Bacilli</taxon>
        <taxon>Bacillales</taxon>
        <taxon>Staphylococcaceae</taxon>
        <taxon>Salinicoccus</taxon>
    </lineage>
</organism>
<evidence type="ECO:0000256" key="7">
    <source>
        <dbReference type="SAM" id="Phobius"/>
    </source>
</evidence>
<evidence type="ECO:0000256" key="2">
    <source>
        <dbReference type="ARBA" id="ARBA00022475"/>
    </source>
</evidence>